<keyword evidence="7" id="KW-0547">Nucleotide-binding</keyword>
<feature type="transmembrane region" description="Helical" evidence="13">
    <location>
        <begin position="543"/>
        <end position="563"/>
    </location>
</feature>
<dbReference type="InterPro" id="IPR050107">
    <property type="entry name" value="ABC_carbohydrate_import_ATPase"/>
</dbReference>
<protein>
    <submittedName>
        <fullName evidence="15">Rhamnose transport system ATP-binding protein</fullName>
    </submittedName>
</protein>
<keyword evidence="6" id="KW-0677">Repeat</keyword>
<dbReference type="InterPro" id="IPR017871">
    <property type="entry name" value="ABC_transporter-like_CS"/>
</dbReference>
<feature type="transmembrane region" description="Helical" evidence="13">
    <location>
        <begin position="620"/>
        <end position="639"/>
    </location>
</feature>
<dbReference type="GO" id="GO:0016887">
    <property type="term" value="F:ATP hydrolysis activity"/>
    <property type="evidence" value="ECO:0007669"/>
    <property type="project" value="InterPro"/>
</dbReference>
<feature type="transmembrane region" description="Helical" evidence="13">
    <location>
        <begin position="798"/>
        <end position="818"/>
    </location>
</feature>
<dbReference type="AlphaFoldDB" id="A0A2P8F7R4"/>
<feature type="transmembrane region" description="Helical" evidence="13">
    <location>
        <begin position="569"/>
        <end position="590"/>
    </location>
</feature>
<dbReference type="CDD" id="cd03215">
    <property type="entry name" value="ABC_Carb_Monos_II"/>
    <property type="match status" value="1"/>
</dbReference>
<evidence type="ECO:0000256" key="8">
    <source>
        <dbReference type="ARBA" id="ARBA00022840"/>
    </source>
</evidence>
<evidence type="ECO:0000256" key="9">
    <source>
        <dbReference type="ARBA" id="ARBA00022967"/>
    </source>
</evidence>
<proteinExistence type="predicted"/>
<gene>
    <name evidence="15" type="ORF">CLV88_115105</name>
</gene>
<accession>A0A2P8F7R4</accession>
<feature type="domain" description="ABC transporter" evidence="14">
    <location>
        <begin position="23"/>
        <end position="259"/>
    </location>
</feature>
<evidence type="ECO:0000256" key="12">
    <source>
        <dbReference type="SAM" id="Coils"/>
    </source>
</evidence>
<dbReference type="RefSeq" id="WP_106609870.1">
    <property type="nucleotide sequence ID" value="NZ_PYGJ01000015.1"/>
</dbReference>
<dbReference type="InterPro" id="IPR003593">
    <property type="entry name" value="AAA+_ATPase"/>
</dbReference>
<evidence type="ECO:0000256" key="5">
    <source>
        <dbReference type="ARBA" id="ARBA00022692"/>
    </source>
</evidence>
<feature type="domain" description="ABC transporter" evidence="14">
    <location>
        <begin position="266"/>
        <end position="513"/>
    </location>
</feature>
<evidence type="ECO:0000256" key="1">
    <source>
        <dbReference type="ARBA" id="ARBA00004651"/>
    </source>
</evidence>
<dbReference type="PANTHER" id="PTHR43790">
    <property type="entry name" value="CARBOHYDRATE TRANSPORT ATP-BINDING PROTEIN MG119-RELATED"/>
    <property type="match status" value="1"/>
</dbReference>
<dbReference type="GO" id="GO:0005524">
    <property type="term" value="F:ATP binding"/>
    <property type="evidence" value="ECO:0007669"/>
    <property type="project" value="UniProtKB-KW"/>
</dbReference>
<feature type="transmembrane region" description="Helical" evidence="13">
    <location>
        <begin position="743"/>
        <end position="766"/>
    </location>
</feature>
<evidence type="ECO:0000256" key="3">
    <source>
        <dbReference type="ARBA" id="ARBA00022475"/>
    </source>
</evidence>
<dbReference type="SUPFAM" id="SSF52540">
    <property type="entry name" value="P-loop containing nucleoside triphosphate hydrolases"/>
    <property type="match status" value="2"/>
</dbReference>
<evidence type="ECO:0000256" key="2">
    <source>
        <dbReference type="ARBA" id="ARBA00022448"/>
    </source>
</evidence>
<keyword evidence="11 13" id="KW-0472">Membrane</keyword>
<keyword evidence="3" id="KW-1003">Cell membrane</keyword>
<feature type="transmembrane region" description="Helical" evidence="13">
    <location>
        <begin position="690"/>
        <end position="714"/>
    </location>
</feature>
<dbReference type="SMART" id="SM00382">
    <property type="entry name" value="AAA"/>
    <property type="match status" value="2"/>
</dbReference>
<dbReference type="GO" id="GO:0005886">
    <property type="term" value="C:plasma membrane"/>
    <property type="evidence" value="ECO:0007669"/>
    <property type="project" value="UniProtKB-SubCell"/>
</dbReference>
<evidence type="ECO:0000313" key="16">
    <source>
        <dbReference type="Proteomes" id="UP000240418"/>
    </source>
</evidence>
<feature type="transmembrane region" description="Helical" evidence="13">
    <location>
        <begin position="597"/>
        <end position="614"/>
    </location>
</feature>
<comment type="subcellular location">
    <subcellularLocation>
        <location evidence="1">Cell membrane</location>
        <topology evidence="1">Multi-pass membrane protein</topology>
    </subcellularLocation>
</comment>
<comment type="caution">
    <text evidence="15">The sequence shown here is derived from an EMBL/GenBank/DDBJ whole genome shotgun (WGS) entry which is preliminary data.</text>
</comment>
<keyword evidence="16" id="KW-1185">Reference proteome</keyword>
<keyword evidence="9" id="KW-1278">Translocase</keyword>
<evidence type="ECO:0000256" key="7">
    <source>
        <dbReference type="ARBA" id="ARBA00022741"/>
    </source>
</evidence>
<evidence type="ECO:0000256" key="10">
    <source>
        <dbReference type="ARBA" id="ARBA00022989"/>
    </source>
</evidence>
<feature type="transmembrane region" description="Helical" evidence="13">
    <location>
        <begin position="824"/>
        <end position="844"/>
    </location>
</feature>
<evidence type="ECO:0000256" key="11">
    <source>
        <dbReference type="ARBA" id="ARBA00023136"/>
    </source>
</evidence>
<evidence type="ECO:0000313" key="15">
    <source>
        <dbReference type="EMBL" id="PSL17758.1"/>
    </source>
</evidence>
<dbReference type="InterPro" id="IPR027417">
    <property type="entry name" value="P-loop_NTPase"/>
</dbReference>
<keyword evidence="12" id="KW-0175">Coiled coil</keyword>
<sequence length="857" mass="90606">MDGSIEARRVSPRNKPENGSVLLTLEAATKVFGGTVAVKDVTFDIRAGEVLALLGENGAGKSTCVKMLAGVYSPDSGCISVGGEKKVWSSPMDSQSQGIAVIHQHPGLFPDLSIVENIFFGRFRKKPNGLLDMETMRRAAVEVLEMVGLDADPDQSLRTLSVSEQQLIEIAKALSTNSHILIMDEPTAALSHNEVRKLFDVVDSLKARGVGIVFVGHRMDEIFEISDRVAVLRDGELVGLDSAANITRPQAINLMAGRELTASYPERTHDYGDTVLEVNRLGVDGQYADVSFAVKAGEILGIGGLVGSGRTEIARTIFGVTSPTSGAIKIDGREVSFANANASMKHGVAYVSEDRLTQSLIMDFSIRVNGSLTVLNKATKNGLLGADREIATVKDQLDRLKLRYASFEQEISGLSGGNQQKVVLAKWLATKPKILILDEPTQGIDVQSKAEVHAIIADLAKAGMAIVLISSEMPELIGMCDRITVMREGRQADTFDKSVATPDVILEAATADDAVPTHTEGVELSESEPRHGLLKKAMAQREIGLIAAILLIVIPVTLINPRMLSGTNLYSLGMDAALLAIVALGQMMVILTRNIDLSVASVIGFTAYAAAYVMSTNPDLPVIVAVLAAVALGGVAGAINGTIIAIGRVPAIVATLGTMSVFRGAHSLFADGDQISADEVPGHWLDLASSSIAGIPVLILISAAILLVAAVILARTQWGRELYGVGSNPEGADLVGVPAQKRIFVVFLIAGALAGLMGALWASRYATVDARVAFGFELTVIASVVVGGVAIRGGSGTVFGILLGAITLLVIRNGLTLVRVDPLWLQGVYGLVILVAIFVDAKVAEKSEKTKARRVRV</sequence>
<dbReference type="PROSITE" id="PS00211">
    <property type="entry name" value="ABC_TRANSPORTER_1"/>
    <property type="match status" value="1"/>
</dbReference>
<dbReference type="Proteomes" id="UP000240418">
    <property type="component" value="Unassembled WGS sequence"/>
</dbReference>
<keyword evidence="8 15" id="KW-0067">ATP-binding</keyword>
<evidence type="ECO:0000256" key="6">
    <source>
        <dbReference type="ARBA" id="ARBA00022737"/>
    </source>
</evidence>
<name>A0A2P8F7R4_9RHOB</name>
<organism evidence="15 16">
    <name type="scientific">Shimia abyssi</name>
    <dbReference type="NCBI Taxonomy" id="1662395"/>
    <lineage>
        <taxon>Bacteria</taxon>
        <taxon>Pseudomonadati</taxon>
        <taxon>Pseudomonadota</taxon>
        <taxon>Alphaproteobacteria</taxon>
        <taxon>Rhodobacterales</taxon>
        <taxon>Roseobacteraceae</taxon>
    </lineage>
</organism>
<dbReference type="InterPro" id="IPR003439">
    <property type="entry name" value="ABC_transporter-like_ATP-bd"/>
</dbReference>
<dbReference type="Gene3D" id="3.40.50.300">
    <property type="entry name" value="P-loop containing nucleotide triphosphate hydrolases"/>
    <property type="match status" value="2"/>
</dbReference>
<keyword evidence="10 13" id="KW-1133">Transmembrane helix</keyword>
<dbReference type="EMBL" id="PYGJ01000015">
    <property type="protein sequence ID" value="PSL17758.1"/>
    <property type="molecule type" value="Genomic_DNA"/>
</dbReference>
<feature type="transmembrane region" description="Helical" evidence="13">
    <location>
        <begin position="772"/>
        <end position="791"/>
    </location>
</feature>
<evidence type="ECO:0000256" key="4">
    <source>
        <dbReference type="ARBA" id="ARBA00022597"/>
    </source>
</evidence>
<dbReference type="Pfam" id="PF02653">
    <property type="entry name" value="BPD_transp_2"/>
    <property type="match status" value="1"/>
</dbReference>
<keyword evidence="4" id="KW-0762">Sugar transport</keyword>
<dbReference type="PROSITE" id="PS50893">
    <property type="entry name" value="ABC_TRANSPORTER_2"/>
    <property type="match status" value="2"/>
</dbReference>
<dbReference type="GO" id="GO:0022857">
    <property type="term" value="F:transmembrane transporter activity"/>
    <property type="evidence" value="ECO:0007669"/>
    <property type="project" value="InterPro"/>
</dbReference>
<keyword evidence="5 13" id="KW-0812">Transmembrane</keyword>
<keyword evidence="2" id="KW-0813">Transport</keyword>
<evidence type="ECO:0000259" key="14">
    <source>
        <dbReference type="PROSITE" id="PS50893"/>
    </source>
</evidence>
<dbReference type="OrthoDB" id="7757085at2"/>
<reference evidence="15 16" key="1">
    <citation type="submission" date="2018-03" db="EMBL/GenBank/DDBJ databases">
        <title>Genomic Encyclopedia of Archaeal and Bacterial Type Strains, Phase II (KMG-II): from individual species to whole genera.</title>
        <authorList>
            <person name="Goeker M."/>
        </authorList>
    </citation>
    <scope>NUCLEOTIDE SEQUENCE [LARGE SCALE GENOMIC DNA]</scope>
    <source>
        <strain evidence="15 16">DSM 100673</strain>
    </source>
</reference>
<evidence type="ECO:0000256" key="13">
    <source>
        <dbReference type="SAM" id="Phobius"/>
    </source>
</evidence>
<dbReference type="CDD" id="cd06579">
    <property type="entry name" value="TM_PBP1_transp_AraH_like"/>
    <property type="match status" value="1"/>
</dbReference>
<feature type="coiled-coil region" evidence="12">
    <location>
        <begin position="383"/>
        <end position="410"/>
    </location>
</feature>
<dbReference type="CDD" id="cd03216">
    <property type="entry name" value="ABC_Carb_Monos_I"/>
    <property type="match status" value="1"/>
</dbReference>
<dbReference type="Pfam" id="PF00005">
    <property type="entry name" value="ABC_tran"/>
    <property type="match status" value="2"/>
</dbReference>
<dbReference type="InterPro" id="IPR001851">
    <property type="entry name" value="ABC_transp_permease"/>
</dbReference>
<dbReference type="PANTHER" id="PTHR43790:SF3">
    <property type="entry name" value="D-ALLOSE IMPORT ATP-BINDING PROTEIN ALSA-RELATED"/>
    <property type="match status" value="1"/>
</dbReference>